<evidence type="ECO:0000256" key="3">
    <source>
        <dbReference type="ARBA" id="ARBA00023172"/>
    </source>
</evidence>
<dbReference type="InterPro" id="IPR002104">
    <property type="entry name" value="Integrase_catalytic"/>
</dbReference>
<feature type="domain" description="Tyr recombinase" evidence="4">
    <location>
        <begin position="218"/>
        <end position="390"/>
    </location>
</feature>
<proteinExistence type="inferred from homology"/>
<reference evidence="5" key="1">
    <citation type="journal article" date="2021" name="PeerJ">
        <title>Extensive microbial diversity within the chicken gut microbiome revealed by metagenomics and culture.</title>
        <authorList>
            <person name="Gilroy R."/>
            <person name="Ravi A."/>
            <person name="Getino M."/>
            <person name="Pursley I."/>
            <person name="Horton D.L."/>
            <person name="Alikhan N.F."/>
            <person name="Baker D."/>
            <person name="Gharbi K."/>
            <person name="Hall N."/>
            <person name="Watson M."/>
            <person name="Adriaenssens E.M."/>
            <person name="Foster-Nyarko E."/>
            <person name="Jarju S."/>
            <person name="Secka A."/>
            <person name="Antonio M."/>
            <person name="Oren A."/>
            <person name="Chaudhuri R.R."/>
            <person name="La Ragione R."/>
            <person name="Hildebrand F."/>
            <person name="Pallen M.J."/>
        </authorList>
    </citation>
    <scope>NUCLEOTIDE SEQUENCE</scope>
    <source>
        <strain evidence="5">Gambia16-554</strain>
    </source>
</reference>
<dbReference type="GO" id="GO:0003677">
    <property type="term" value="F:DNA binding"/>
    <property type="evidence" value="ECO:0007669"/>
    <property type="project" value="UniProtKB-KW"/>
</dbReference>
<accession>A0A9D2GQZ3</accession>
<dbReference type="PROSITE" id="PS51898">
    <property type="entry name" value="TYR_RECOMBINASE"/>
    <property type="match status" value="1"/>
</dbReference>
<evidence type="ECO:0000259" key="4">
    <source>
        <dbReference type="PROSITE" id="PS51898"/>
    </source>
</evidence>
<reference evidence="5" key="2">
    <citation type="submission" date="2021-04" db="EMBL/GenBank/DDBJ databases">
        <authorList>
            <person name="Gilroy R."/>
        </authorList>
    </citation>
    <scope>NUCLEOTIDE SEQUENCE</scope>
    <source>
        <strain evidence="5">Gambia16-554</strain>
    </source>
</reference>
<dbReference type="Pfam" id="PF13102">
    <property type="entry name" value="Phage_int_SAM_5"/>
    <property type="match status" value="1"/>
</dbReference>
<evidence type="ECO:0000313" key="5">
    <source>
        <dbReference type="EMBL" id="HIZ85763.1"/>
    </source>
</evidence>
<dbReference type="InterPro" id="IPR010998">
    <property type="entry name" value="Integrase_recombinase_N"/>
</dbReference>
<dbReference type="Pfam" id="PF00589">
    <property type="entry name" value="Phage_integrase"/>
    <property type="match status" value="1"/>
</dbReference>
<dbReference type="AlphaFoldDB" id="A0A9D2GQZ3"/>
<dbReference type="GO" id="GO:0006310">
    <property type="term" value="P:DNA recombination"/>
    <property type="evidence" value="ECO:0007669"/>
    <property type="project" value="UniProtKB-KW"/>
</dbReference>
<dbReference type="InterPro" id="IPR013762">
    <property type="entry name" value="Integrase-like_cat_sf"/>
</dbReference>
<dbReference type="InterPro" id="IPR025269">
    <property type="entry name" value="SAM-like_dom"/>
</dbReference>
<dbReference type="InterPro" id="IPR035386">
    <property type="entry name" value="Arm-DNA-bind_5"/>
</dbReference>
<dbReference type="InterPro" id="IPR011010">
    <property type="entry name" value="DNA_brk_join_enz"/>
</dbReference>
<evidence type="ECO:0000256" key="2">
    <source>
        <dbReference type="ARBA" id="ARBA00023125"/>
    </source>
</evidence>
<dbReference type="EMBL" id="DXAW01000086">
    <property type="protein sequence ID" value="HIZ85763.1"/>
    <property type="molecule type" value="Genomic_DNA"/>
</dbReference>
<dbReference type="Pfam" id="PF17293">
    <property type="entry name" value="Arm-DNA-bind_5"/>
    <property type="match status" value="1"/>
</dbReference>
<sequence>MRSTFRTAFYVNRSKERNGHVPIMGRITINGTIAQFSCKLLIKKELWDARGNRASGRSHEAEEVNNALDSIRARIAGHYRSVSERSAYVTAEMVRNAFHGFGIGQETLLRAFDRENAAFSRRVGKDRSMRTYRKYLTVRKYVGEFMRKRYRRSDMAMSELSEDFIRDFCHYLRCEAGLSQSTVWVYSLPLKHIVTAAHCSGSIQRNPFALFRVGCGRTERGFLTEAEMQALSAVRLDDLNLAMARDLFLFGCWTGISFSDIKNLTAEHLVEINGRPWIVSRRQKTGTVFQVRLMDAPMRILKRYEPFRTDSRLFNAGSLGTMNQRIKNVAKKCGISRPVSFHLARHSFAVMAMNYGMPIESISRILGHTSIATTQIYAKVICARLERDMSAFEETVRGMFPG</sequence>
<dbReference type="Gene3D" id="1.10.443.10">
    <property type="entry name" value="Intergrase catalytic core"/>
    <property type="match status" value="1"/>
</dbReference>
<dbReference type="Gene3D" id="1.10.150.130">
    <property type="match status" value="1"/>
</dbReference>
<evidence type="ECO:0000256" key="1">
    <source>
        <dbReference type="ARBA" id="ARBA00008857"/>
    </source>
</evidence>
<evidence type="ECO:0000313" key="6">
    <source>
        <dbReference type="Proteomes" id="UP000824115"/>
    </source>
</evidence>
<keyword evidence="2" id="KW-0238">DNA-binding</keyword>
<dbReference type="SUPFAM" id="SSF56349">
    <property type="entry name" value="DNA breaking-rejoining enzymes"/>
    <property type="match status" value="1"/>
</dbReference>
<comment type="similarity">
    <text evidence="1">Belongs to the 'phage' integrase family.</text>
</comment>
<protein>
    <submittedName>
        <fullName evidence="5">Site-specific integrase</fullName>
    </submittedName>
</protein>
<keyword evidence="3" id="KW-0233">DNA recombination</keyword>
<comment type="caution">
    <text evidence="5">The sequence shown here is derived from an EMBL/GenBank/DDBJ whole genome shotgun (WGS) entry which is preliminary data.</text>
</comment>
<dbReference type="Proteomes" id="UP000824115">
    <property type="component" value="Unassembled WGS sequence"/>
</dbReference>
<name>A0A9D2GQZ3_9BACT</name>
<gene>
    <name evidence="5" type="ORF">IAC04_04665</name>
</gene>
<dbReference type="PANTHER" id="PTHR30349:SF64">
    <property type="entry name" value="PROPHAGE INTEGRASE INTD-RELATED"/>
    <property type="match status" value="1"/>
</dbReference>
<dbReference type="CDD" id="cd01185">
    <property type="entry name" value="INTN1_C_like"/>
    <property type="match status" value="1"/>
</dbReference>
<dbReference type="PANTHER" id="PTHR30349">
    <property type="entry name" value="PHAGE INTEGRASE-RELATED"/>
    <property type="match status" value="1"/>
</dbReference>
<organism evidence="5 6">
    <name type="scientific">Candidatus Coprenecus stercoravium</name>
    <dbReference type="NCBI Taxonomy" id="2840735"/>
    <lineage>
        <taxon>Bacteria</taxon>
        <taxon>Pseudomonadati</taxon>
        <taxon>Bacteroidota</taxon>
        <taxon>Bacteroidia</taxon>
        <taxon>Bacteroidales</taxon>
        <taxon>Rikenellaceae</taxon>
        <taxon>Rikenellaceae incertae sedis</taxon>
        <taxon>Candidatus Coprenecus</taxon>
    </lineage>
</organism>
<dbReference type="GO" id="GO:0015074">
    <property type="term" value="P:DNA integration"/>
    <property type="evidence" value="ECO:0007669"/>
    <property type="project" value="InterPro"/>
</dbReference>
<dbReference type="InterPro" id="IPR050090">
    <property type="entry name" value="Tyrosine_recombinase_XerCD"/>
</dbReference>